<reference evidence="13" key="1">
    <citation type="submission" date="2020-03" db="EMBL/GenBank/DDBJ databases">
        <title>Transcriptomic Profiling of the Digestive Tract of the Rat Flea, Xenopsylla cheopis, Following Blood Feeding and Infection with Yersinia pestis.</title>
        <authorList>
            <person name="Bland D.M."/>
            <person name="Martens C.A."/>
            <person name="Virtaneva K."/>
            <person name="Kanakabandi K."/>
            <person name="Long D."/>
            <person name="Rosenke R."/>
            <person name="Saturday G.A."/>
            <person name="Hoyt F.H."/>
            <person name="Bruno D.P."/>
            <person name="Ribeiro J.M.C."/>
            <person name="Hinnebusch J."/>
        </authorList>
    </citation>
    <scope>NUCLEOTIDE SEQUENCE</scope>
</reference>
<evidence type="ECO:0000256" key="7">
    <source>
        <dbReference type="ARBA" id="ARBA00022892"/>
    </source>
</evidence>
<dbReference type="GO" id="GO:0005789">
    <property type="term" value="C:endoplasmic reticulum membrane"/>
    <property type="evidence" value="ECO:0007669"/>
    <property type="project" value="UniProtKB-SubCell"/>
</dbReference>
<evidence type="ECO:0000256" key="3">
    <source>
        <dbReference type="ARBA" id="ARBA00022574"/>
    </source>
</evidence>
<feature type="repeat" description="WD" evidence="11">
    <location>
        <begin position="203"/>
        <end position="244"/>
    </location>
</feature>
<evidence type="ECO:0000256" key="4">
    <source>
        <dbReference type="ARBA" id="ARBA00022692"/>
    </source>
</evidence>
<dbReference type="Gene3D" id="2.130.10.10">
    <property type="entry name" value="YVTN repeat-like/Quinoprotein amine dehydrogenase"/>
    <property type="match status" value="1"/>
</dbReference>
<evidence type="ECO:0000256" key="11">
    <source>
        <dbReference type="PROSITE-ProRule" id="PRU00221"/>
    </source>
</evidence>
<dbReference type="PANTHER" id="PTHR23284">
    <property type="entry name" value="PROLACTIN REGULATORY ELEMENT BINDING PROTEIN"/>
    <property type="match status" value="1"/>
</dbReference>
<organism evidence="13">
    <name type="scientific">Xenopsylla cheopis</name>
    <name type="common">Oriental rat flea</name>
    <name type="synonym">Pulex cheopis</name>
    <dbReference type="NCBI Taxonomy" id="163159"/>
    <lineage>
        <taxon>Eukaryota</taxon>
        <taxon>Metazoa</taxon>
        <taxon>Ecdysozoa</taxon>
        <taxon>Arthropoda</taxon>
        <taxon>Hexapoda</taxon>
        <taxon>Insecta</taxon>
        <taxon>Pterygota</taxon>
        <taxon>Neoptera</taxon>
        <taxon>Endopterygota</taxon>
        <taxon>Siphonaptera</taxon>
        <taxon>Pulicidae</taxon>
        <taxon>Xenopsyllinae</taxon>
        <taxon>Xenopsylla</taxon>
    </lineage>
</organism>
<keyword evidence="2" id="KW-0813">Transport</keyword>
<dbReference type="SUPFAM" id="SSF50978">
    <property type="entry name" value="WD40 repeat-like"/>
    <property type="match status" value="1"/>
</dbReference>
<evidence type="ECO:0000256" key="9">
    <source>
        <dbReference type="ARBA" id="ARBA00022989"/>
    </source>
</evidence>
<keyword evidence="9 12" id="KW-1133">Transmembrane helix</keyword>
<dbReference type="PANTHER" id="PTHR23284:SF0">
    <property type="entry name" value="PROLACTIN REGULATORY ELEMENT-BINDING PROTEIN"/>
    <property type="match status" value="1"/>
</dbReference>
<feature type="transmembrane region" description="Helical" evidence="12">
    <location>
        <begin position="322"/>
        <end position="339"/>
    </location>
</feature>
<comment type="subcellular location">
    <subcellularLocation>
        <location evidence="1">Endoplasmic reticulum membrane</location>
        <topology evidence="1">Single-pass membrane protein</topology>
    </subcellularLocation>
</comment>
<protein>
    <submittedName>
        <fullName evidence="13">Putative prolactin regulatory element-binding protein/protein transport protein sec12p</fullName>
    </submittedName>
</protein>
<dbReference type="GO" id="GO:0006888">
    <property type="term" value="P:endoplasmic reticulum to Golgi vesicle-mediated transport"/>
    <property type="evidence" value="ECO:0007669"/>
    <property type="project" value="TreeGrafter"/>
</dbReference>
<keyword evidence="8" id="KW-0653">Protein transport</keyword>
<dbReference type="InterPro" id="IPR036322">
    <property type="entry name" value="WD40_repeat_dom_sf"/>
</dbReference>
<dbReference type="SMART" id="SM00320">
    <property type="entry name" value="WD40"/>
    <property type="match status" value="4"/>
</dbReference>
<dbReference type="InterPro" id="IPR015943">
    <property type="entry name" value="WD40/YVTN_repeat-like_dom_sf"/>
</dbReference>
<evidence type="ECO:0000256" key="6">
    <source>
        <dbReference type="ARBA" id="ARBA00022824"/>
    </source>
</evidence>
<name>A0A6M2DHQ7_XENCH</name>
<evidence type="ECO:0000256" key="2">
    <source>
        <dbReference type="ARBA" id="ARBA00022448"/>
    </source>
</evidence>
<evidence type="ECO:0000313" key="13">
    <source>
        <dbReference type="EMBL" id="NOV44387.1"/>
    </source>
</evidence>
<keyword evidence="10 12" id="KW-0472">Membrane</keyword>
<dbReference type="InterPro" id="IPR045260">
    <property type="entry name" value="Sec12-like"/>
</dbReference>
<keyword evidence="3 11" id="KW-0853">WD repeat</keyword>
<evidence type="ECO:0000256" key="12">
    <source>
        <dbReference type="SAM" id="Phobius"/>
    </source>
</evidence>
<evidence type="ECO:0000256" key="8">
    <source>
        <dbReference type="ARBA" id="ARBA00022927"/>
    </source>
</evidence>
<proteinExistence type="predicted"/>
<keyword evidence="6" id="KW-0256">Endoplasmic reticulum</keyword>
<dbReference type="Pfam" id="PF00400">
    <property type="entry name" value="WD40"/>
    <property type="match status" value="2"/>
</dbReference>
<dbReference type="GO" id="GO:0005085">
    <property type="term" value="F:guanyl-nucleotide exchange factor activity"/>
    <property type="evidence" value="ECO:0007669"/>
    <property type="project" value="InterPro"/>
</dbReference>
<keyword evidence="7" id="KW-0931">ER-Golgi transport</keyword>
<dbReference type="PROSITE" id="PS50294">
    <property type="entry name" value="WD_REPEATS_REGION"/>
    <property type="match status" value="1"/>
</dbReference>
<evidence type="ECO:0000256" key="1">
    <source>
        <dbReference type="ARBA" id="ARBA00004389"/>
    </source>
</evidence>
<dbReference type="EMBL" id="GIIL01000661">
    <property type="protein sequence ID" value="NOV44387.1"/>
    <property type="molecule type" value="Transcribed_RNA"/>
</dbReference>
<dbReference type="AlphaFoldDB" id="A0A6M2DHQ7"/>
<dbReference type="InterPro" id="IPR001680">
    <property type="entry name" value="WD40_rpt"/>
</dbReference>
<dbReference type="GO" id="GO:0015031">
    <property type="term" value="P:protein transport"/>
    <property type="evidence" value="ECO:0007669"/>
    <property type="project" value="UniProtKB-KW"/>
</dbReference>
<evidence type="ECO:0000256" key="5">
    <source>
        <dbReference type="ARBA" id="ARBA00022737"/>
    </source>
</evidence>
<keyword evidence="4 12" id="KW-0812">Transmembrane</keyword>
<keyword evidence="5" id="KW-0677">Repeat</keyword>
<feature type="transmembrane region" description="Helical" evidence="12">
    <location>
        <begin position="400"/>
        <end position="422"/>
    </location>
</feature>
<accession>A0A6M2DHQ7</accession>
<evidence type="ECO:0000256" key="10">
    <source>
        <dbReference type="ARBA" id="ARBA00023136"/>
    </source>
</evidence>
<sequence>MAPSGRNHDGLLARVNFPLYTLQMLTSRHVLVAGGGGMSKTGVANGFEVYELYHNGERFMAEEVIRHETGTSVVMNCSVISNPKGNYLAVGQESHCQLYSISPKIIDLAEWKIEQTNLARRRKNSERAHDDNHHAENDYNREGFRKMTFEIQAQDSIQTDFTPEEPLQRVIKISHCAKLMATGGTDGHIRVWKFPKLIKKLDISAHSKELDDIDFSPNDKLIVSVAKDGLGIVWCAETGQKKISLKWNQPEGTKYLFKRCKFGIIEGEKDKCRLFTIANPAGRAGKQKGFLHQWDVDQNVVTKTVAIEESLSALAVRDDGRFLAIGTMFSGTVSVYVAFSMHRVLYVPGAHSMFVTGLEFLPLKGKGPPVSSDSEAAVLSISVDNRVCIHSLPYRHTLPAWIAILIIVFMLFLTFTFCSYLGL</sequence>
<dbReference type="GO" id="GO:0003400">
    <property type="term" value="P:regulation of COPII vesicle coating"/>
    <property type="evidence" value="ECO:0007669"/>
    <property type="project" value="TreeGrafter"/>
</dbReference>
<dbReference type="PROSITE" id="PS50082">
    <property type="entry name" value="WD_REPEATS_2"/>
    <property type="match status" value="1"/>
</dbReference>